<evidence type="ECO:0000256" key="1">
    <source>
        <dbReference type="ARBA" id="ARBA00003394"/>
    </source>
</evidence>
<dbReference type="GO" id="GO:0043842">
    <property type="term" value="F:Kdo transferase activity"/>
    <property type="evidence" value="ECO:0007669"/>
    <property type="project" value="UniProtKB-EC"/>
</dbReference>
<dbReference type="EMBL" id="LFTY01000002">
    <property type="protein sequence ID" value="KMW59548.1"/>
    <property type="molecule type" value="Genomic_DNA"/>
</dbReference>
<name>A0A0J9H1C1_9RHOB</name>
<evidence type="ECO:0000256" key="10">
    <source>
        <dbReference type="RuleBase" id="RU365103"/>
    </source>
</evidence>
<organism evidence="12 13">
    <name type="scientific">Candidatus Rhodobacter oscarellae</name>
    <dbReference type="NCBI Taxonomy" id="1675527"/>
    <lineage>
        <taxon>Bacteria</taxon>
        <taxon>Pseudomonadati</taxon>
        <taxon>Pseudomonadota</taxon>
        <taxon>Alphaproteobacteria</taxon>
        <taxon>Rhodobacterales</taxon>
        <taxon>Rhodobacter group</taxon>
        <taxon>Rhodobacter</taxon>
    </lineage>
</organism>
<dbReference type="GO" id="GO:0005886">
    <property type="term" value="C:plasma membrane"/>
    <property type="evidence" value="ECO:0007669"/>
    <property type="project" value="UniProtKB-SubCell"/>
</dbReference>
<evidence type="ECO:0000256" key="4">
    <source>
        <dbReference type="ARBA" id="ARBA00019077"/>
    </source>
</evidence>
<gene>
    <name evidence="12" type="ORF">AIOL_004530</name>
</gene>
<keyword evidence="5 10" id="KW-0808">Transferase</keyword>
<feature type="active site" description="Proton acceptor" evidence="8">
    <location>
        <position position="56"/>
    </location>
</feature>
<evidence type="ECO:0000313" key="13">
    <source>
        <dbReference type="Proteomes" id="UP000037178"/>
    </source>
</evidence>
<comment type="caution">
    <text evidence="12">The sequence shown here is derived from an EMBL/GenBank/DDBJ whole genome shotgun (WGS) entry which is preliminary data.</text>
</comment>
<comment type="pathway">
    <text evidence="2 10">Bacterial outer membrane biogenesis; LPS core biosynthesis.</text>
</comment>
<comment type="function">
    <text evidence="1 10">Involved in lipopolysaccharide (LPS) biosynthesis. Catalyzes the transfer of 3-deoxy-D-manno-octulosonate (Kdo) residue(s) from CMP-Kdo to lipid IV(A), the tetraacyldisaccharide-1,4'-bisphosphate precursor of lipid A.</text>
</comment>
<evidence type="ECO:0000256" key="6">
    <source>
        <dbReference type="ARBA" id="ARBA00031445"/>
    </source>
</evidence>
<dbReference type="Gene3D" id="3.40.50.2000">
    <property type="entry name" value="Glycogen Phosphorylase B"/>
    <property type="match status" value="1"/>
</dbReference>
<dbReference type="UniPathway" id="UPA00958"/>
<dbReference type="PATRIC" id="fig|1675527.3.peg.4739"/>
<dbReference type="PANTHER" id="PTHR42755">
    <property type="entry name" value="3-DEOXY-MANNO-OCTULOSONATE CYTIDYLYLTRANSFERASE"/>
    <property type="match status" value="1"/>
</dbReference>
<comment type="similarity">
    <text evidence="10">Belongs to the glycosyltransferase group 1 family.</text>
</comment>
<dbReference type="OrthoDB" id="9789797at2"/>
<evidence type="ECO:0000256" key="3">
    <source>
        <dbReference type="ARBA" id="ARBA00012621"/>
    </source>
</evidence>
<dbReference type="PANTHER" id="PTHR42755:SF1">
    <property type="entry name" value="3-DEOXY-D-MANNO-OCTULOSONIC ACID TRANSFERASE, MITOCHONDRIAL-RELATED"/>
    <property type="match status" value="1"/>
</dbReference>
<evidence type="ECO:0000256" key="7">
    <source>
        <dbReference type="ARBA" id="ARBA00049183"/>
    </source>
</evidence>
<dbReference type="Pfam" id="PF04413">
    <property type="entry name" value="Glycos_transf_N"/>
    <property type="match status" value="1"/>
</dbReference>
<evidence type="ECO:0000259" key="11">
    <source>
        <dbReference type="Pfam" id="PF04413"/>
    </source>
</evidence>
<keyword evidence="10" id="KW-0812">Transmembrane</keyword>
<dbReference type="AlphaFoldDB" id="A0A0J9H1C1"/>
<dbReference type="GO" id="GO:0009245">
    <property type="term" value="P:lipid A biosynthetic process"/>
    <property type="evidence" value="ECO:0007669"/>
    <property type="project" value="TreeGrafter"/>
</dbReference>
<keyword evidence="12" id="KW-0328">Glycosyltransferase</keyword>
<dbReference type="Proteomes" id="UP000037178">
    <property type="component" value="Unassembled WGS sequence"/>
</dbReference>
<keyword evidence="10" id="KW-1133">Transmembrane helix</keyword>
<feature type="domain" description="3-deoxy-D-manno-octulosonic-acid transferase N-terminal" evidence="11">
    <location>
        <begin position="33"/>
        <end position="192"/>
    </location>
</feature>
<dbReference type="Gene3D" id="3.40.50.11720">
    <property type="entry name" value="3-Deoxy-D-manno-octulosonic-acid transferase, N-terminal domain"/>
    <property type="match status" value="1"/>
</dbReference>
<keyword evidence="13" id="KW-1185">Reference proteome</keyword>
<keyword evidence="10" id="KW-1003">Cell membrane</keyword>
<comment type="catalytic activity">
    <reaction evidence="7 10">
        <text>lipid IVA (E. coli) + CMP-3-deoxy-beta-D-manno-octulosonate = alpha-Kdo-(2-&gt;6)-lipid IVA (E. coli) + CMP + H(+)</text>
        <dbReference type="Rhea" id="RHEA:28066"/>
        <dbReference type="ChEBI" id="CHEBI:15378"/>
        <dbReference type="ChEBI" id="CHEBI:58603"/>
        <dbReference type="ChEBI" id="CHEBI:60364"/>
        <dbReference type="ChEBI" id="CHEBI:60377"/>
        <dbReference type="ChEBI" id="CHEBI:85987"/>
        <dbReference type="EC" id="2.4.99.12"/>
    </reaction>
</comment>
<dbReference type="InterPro" id="IPR039901">
    <property type="entry name" value="Kdotransferase"/>
</dbReference>
<dbReference type="STRING" id="1675527.AIOL_004530"/>
<proteinExistence type="inferred from homology"/>
<sequence>MLGYRLFLVLAGPVVFMLLLWRLLRGRETLADIDQRLGGGTQTPAAIWVHGASNGELISARQLIEDIGTAFPGHSLVVTSNTISAREMVRGWGLGNVTPCLAPLDFRWALRRFRARCSTVALVTLENELWPNRLVTFQGPVISVAARMSDKSARRWSQFGGVMSALLARVDYLAPQDLASGARLKALGLADAALGPPVELKSSVTAETVTQAPPQILGSAFIPERTILAASTHPGEDEIVLDAFKQRLQEDGDLTLILAPRHPRRAEEIVRLCEARGLHVVRRSQMGELSTDVYLADTLGEMALWYRSAAVTIVCGSLVPLGGHTPFEPAAHGSALIHGPHVANFQDIYAELDDAGGALCVKNAQELGAALCKLSQDAARARQIAAAKRVTGRFQAASAGTAPVLRALLYHLGQA</sequence>
<protein>
    <recommendedName>
        <fullName evidence="4 10">3-deoxy-D-manno-octulosonic acid transferase</fullName>
        <shortName evidence="10">Kdo transferase</shortName>
        <ecNumber evidence="3 10">2.4.99.12</ecNumber>
    </recommendedName>
    <alternativeName>
        <fullName evidence="6 10">Lipid IV(A) 3-deoxy-D-manno-octulosonic acid transferase</fullName>
    </alternativeName>
</protein>
<dbReference type="EC" id="2.4.99.12" evidence="3 10"/>
<comment type="subcellular location">
    <subcellularLocation>
        <location evidence="10">Cell membrane</location>
    </subcellularLocation>
</comment>
<evidence type="ECO:0000313" key="12">
    <source>
        <dbReference type="EMBL" id="KMW59548.1"/>
    </source>
</evidence>
<dbReference type="InterPro" id="IPR038107">
    <property type="entry name" value="Glycos_transf_N_sf"/>
</dbReference>
<evidence type="ECO:0000256" key="5">
    <source>
        <dbReference type="ARBA" id="ARBA00022679"/>
    </source>
</evidence>
<feature type="transmembrane region" description="Helical" evidence="10">
    <location>
        <begin position="6"/>
        <end position="24"/>
    </location>
</feature>
<evidence type="ECO:0000256" key="2">
    <source>
        <dbReference type="ARBA" id="ARBA00004713"/>
    </source>
</evidence>
<evidence type="ECO:0000256" key="8">
    <source>
        <dbReference type="PIRSR" id="PIRSR639901-1"/>
    </source>
</evidence>
<accession>A0A0J9H1C1</accession>
<evidence type="ECO:0000256" key="9">
    <source>
        <dbReference type="PIRSR" id="PIRSR639901-2"/>
    </source>
</evidence>
<reference evidence="12 13" key="1">
    <citation type="submission" date="2015-06" db="EMBL/GenBank/DDBJ databases">
        <title>Draft genome sequence of an Alphaproteobacteria species associated to the Mediterranean sponge Oscarella lobularis.</title>
        <authorList>
            <person name="Jourda C."/>
            <person name="Santini S."/>
            <person name="Claverie J.-M."/>
        </authorList>
    </citation>
    <scope>NUCLEOTIDE SEQUENCE [LARGE SCALE GENOMIC DNA]</scope>
    <source>
        <strain evidence="12">IGS</strain>
    </source>
</reference>
<dbReference type="GO" id="GO:0009244">
    <property type="term" value="P:lipopolysaccharide core region biosynthetic process"/>
    <property type="evidence" value="ECO:0007669"/>
    <property type="project" value="UniProtKB-UniRule"/>
</dbReference>
<dbReference type="RefSeq" id="WP_049645011.1">
    <property type="nucleotide sequence ID" value="NZ_LFTY01000002.1"/>
</dbReference>
<feature type="site" description="Transition state stabilizer" evidence="9">
    <location>
        <position position="126"/>
    </location>
</feature>
<feature type="site" description="Transition state stabilizer" evidence="9">
    <location>
        <position position="201"/>
    </location>
</feature>
<dbReference type="InterPro" id="IPR007507">
    <property type="entry name" value="Glycos_transf_N"/>
</dbReference>
<keyword evidence="10" id="KW-0472">Membrane</keyword>
<keyword evidence="10" id="KW-0448">Lipopolysaccharide biosynthesis</keyword>